<keyword evidence="2 11" id="KW-0813">Transport</keyword>
<dbReference type="GO" id="GO:0000124">
    <property type="term" value="C:SAGA complex"/>
    <property type="evidence" value="ECO:0007669"/>
    <property type="project" value="UniProtKB-UniRule"/>
</dbReference>
<evidence type="ECO:0000256" key="11">
    <source>
        <dbReference type="HAMAP-Rule" id="MF_03046"/>
    </source>
</evidence>
<dbReference type="GO" id="GO:0005643">
    <property type="term" value="C:nuclear pore"/>
    <property type="evidence" value="ECO:0007669"/>
    <property type="project" value="UniProtKB-UniRule"/>
</dbReference>
<dbReference type="RefSeq" id="XP_034244715.1">
    <property type="nucleotide sequence ID" value="XM_034388824.1"/>
</dbReference>
<dbReference type="PANTHER" id="PTHR12514">
    <property type="entry name" value="ENHANCER OF YELLOW 2 TRANSCRIPTION FACTOR"/>
    <property type="match status" value="1"/>
</dbReference>
<keyword evidence="9 11" id="KW-0804">Transcription</keyword>
<organism evidence="14">
    <name type="scientific">Thrips palmi</name>
    <name type="common">Melon thrips</name>
    <dbReference type="NCBI Taxonomy" id="161013"/>
    <lineage>
        <taxon>Eukaryota</taxon>
        <taxon>Metazoa</taxon>
        <taxon>Ecdysozoa</taxon>
        <taxon>Arthropoda</taxon>
        <taxon>Hexapoda</taxon>
        <taxon>Insecta</taxon>
        <taxon>Pterygota</taxon>
        <taxon>Neoptera</taxon>
        <taxon>Paraneoptera</taxon>
        <taxon>Thysanoptera</taxon>
        <taxon>Terebrantia</taxon>
        <taxon>Thripoidea</taxon>
        <taxon>Thripidae</taxon>
        <taxon>Thrips</taxon>
    </lineage>
</organism>
<dbReference type="GO" id="GO:0071819">
    <property type="term" value="C:DUBm complex"/>
    <property type="evidence" value="ECO:0007669"/>
    <property type="project" value="UniProtKB-UniRule"/>
</dbReference>
<keyword evidence="5 11" id="KW-0653">Protein transport</keyword>
<keyword evidence="3 11" id="KW-0509">mRNA transport</keyword>
<evidence type="ECO:0000256" key="10">
    <source>
        <dbReference type="ARBA" id="ARBA00023242"/>
    </source>
</evidence>
<evidence type="ECO:0000256" key="4">
    <source>
        <dbReference type="ARBA" id="ARBA00022853"/>
    </source>
</evidence>
<keyword evidence="7 11" id="KW-0805">Transcription regulation</keyword>
<dbReference type="InterPro" id="IPR038212">
    <property type="entry name" value="TF_EnY2_sf"/>
</dbReference>
<evidence type="ECO:0000256" key="12">
    <source>
        <dbReference type="SAM" id="MobiDB-lite"/>
    </source>
</evidence>
<dbReference type="AlphaFoldDB" id="A0A6P8Z3S2"/>
<dbReference type="OrthoDB" id="6221744at2759"/>
<dbReference type="InterPro" id="IPR018783">
    <property type="entry name" value="TF_ENY2"/>
</dbReference>
<dbReference type="Pfam" id="PF10163">
    <property type="entry name" value="EnY2"/>
    <property type="match status" value="1"/>
</dbReference>
<dbReference type="GO" id="GO:0006406">
    <property type="term" value="P:mRNA export from nucleus"/>
    <property type="evidence" value="ECO:0007669"/>
    <property type="project" value="UniProtKB-UniRule"/>
</dbReference>
<reference evidence="14" key="1">
    <citation type="submission" date="2025-08" db="UniProtKB">
        <authorList>
            <consortium name="RefSeq"/>
        </authorList>
    </citation>
    <scope>IDENTIFICATION</scope>
    <source>
        <tissue evidence="14">Total insect</tissue>
    </source>
</reference>
<keyword evidence="10 11" id="KW-0539">Nucleus</keyword>
<dbReference type="GO" id="GO:0070390">
    <property type="term" value="C:transcription export complex 2"/>
    <property type="evidence" value="ECO:0007669"/>
    <property type="project" value="UniProtKB-UniRule"/>
</dbReference>
<sequence length="119" mass="14042">MSRYSERRKALESSIDHMNNDNNKGKRDVSKRAVNQHLTIEGDKERFKELLRRRLTECGWREEIRVLCRDTIKERGLNNVTVDEIVEEVTPKGRALVPDTVKKELLQKIKSYLYDKANK</sequence>
<evidence type="ECO:0000256" key="1">
    <source>
        <dbReference type="ARBA" id="ARBA00004642"/>
    </source>
</evidence>
<comment type="similarity">
    <text evidence="11">Belongs to the ENY2 family.</text>
</comment>
<comment type="function">
    <text evidence="11">Involved in mRNA export coupled transcription activation by association with both the TREX-2 and the SAGA complexes. The transcription regulatory histone acetylation (HAT) complex SAGA is a multiprotein complex that activates transcription by remodeling chromatin and mediating histone acetylation and deubiquitination. Within the SAGA complex, participates to a subcomplex that specifically deubiquitinates histones. The SAGA complex is recruited to specific gene promoters by activators, where it is required for transcription. The TREX-2 complex functions in docking export-competent ribonucleoprotein particles (mRNPs) to the nuclear entrance of the nuclear pore complex (nuclear basket). TREX-2 participates in mRNA export and accurate chromatin positioning in the nucleus by tethering genes to the nuclear periphery.</text>
</comment>
<dbReference type="GO" id="GO:0006368">
    <property type="term" value="P:transcription elongation by RNA polymerase II"/>
    <property type="evidence" value="ECO:0007669"/>
    <property type="project" value="UniProtKB-UniRule"/>
</dbReference>
<dbReference type="HAMAP" id="MF_03046">
    <property type="entry name" value="ENY2_Sus1"/>
    <property type="match status" value="1"/>
</dbReference>
<dbReference type="KEGG" id="tpal:117647194"/>
<protein>
    <recommendedName>
        <fullName evidence="11">Enhancer of yellow 2 transcription factor</fullName>
    </recommendedName>
</protein>
<keyword evidence="8 11" id="KW-0010">Activator</keyword>
<dbReference type="InParanoid" id="A0A6P8Z3S2"/>
<evidence type="ECO:0000256" key="8">
    <source>
        <dbReference type="ARBA" id="ARBA00023159"/>
    </source>
</evidence>
<keyword evidence="6 11" id="KW-0811">Translocation</keyword>
<evidence type="ECO:0000256" key="3">
    <source>
        <dbReference type="ARBA" id="ARBA00022816"/>
    </source>
</evidence>
<dbReference type="FunCoup" id="A0A6P8Z3S2">
    <property type="interactions" value="1523"/>
</dbReference>
<gene>
    <name evidence="14" type="primary">LOC117647194</name>
    <name evidence="11" type="synonym">e(y)2</name>
</gene>
<dbReference type="GO" id="GO:0003713">
    <property type="term" value="F:transcription coactivator activity"/>
    <property type="evidence" value="ECO:0007669"/>
    <property type="project" value="UniProtKB-UniRule"/>
</dbReference>
<proteinExistence type="inferred from homology"/>
<dbReference type="GeneID" id="117647194"/>
<dbReference type="GO" id="GO:0005654">
    <property type="term" value="C:nucleoplasm"/>
    <property type="evidence" value="ECO:0007669"/>
    <property type="project" value="UniProtKB-SubCell"/>
</dbReference>
<evidence type="ECO:0000256" key="7">
    <source>
        <dbReference type="ARBA" id="ARBA00023015"/>
    </source>
</evidence>
<dbReference type="GO" id="GO:0015031">
    <property type="term" value="P:protein transport"/>
    <property type="evidence" value="ECO:0007669"/>
    <property type="project" value="UniProtKB-KW"/>
</dbReference>
<evidence type="ECO:0000256" key="6">
    <source>
        <dbReference type="ARBA" id="ARBA00023010"/>
    </source>
</evidence>
<feature type="region of interest" description="Disordered" evidence="12">
    <location>
        <begin position="1"/>
        <end position="31"/>
    </location>
</feature>
<keyword evidence="4 11" id="KW-0156">Chromatin regulator</keyword>
<keyword evidence="13" id="KW-1185">Reference proteome</keyword>
<dbReference type="Proteomes" id="UP000515158">
    <property type="component" value="Unplaced"/>
</dbReference>
<evidence type="ECO:0000256" key="2">
    <source>
        <dbReference type="ARBA" id="ARBA00022448"/>
    </source>
</evidence>
<comment type="subunit">
    <text evidence="11">Component of the nuclear pore complex (NPC)-associated TREX-2 complex (transcription and export complex 2). Component of the SAGA transcription coactivator-HAT complex. Within the SAGA complex, participates to a subcomplex of SAGA called the DUB module (deubiquitination module).</text>
</comment>
<dbReference type="FunFam" id="1.10.246.140:FF:000001">
    <property type="entry name" value="Transcription and mRNA export factor ENY2"/>
    <property type="match status" value="1"/>
</dbReference>
<dbReference type="GO" id="GO:0006325">
    <property type="term" value="P:chromatin organization"/>
    <property type="evidence" value="ECO:0007669"/>
    <property type="project" value="UniProtKB-KW"/>
</dbReference>
<accession>A0A6P8Z3S2</accession>
<dbReference type="Gene3D" id="1.10.246.140">
    <property type="match status" value="1"/>
</dbReference>
<evidence type="ECO:0000313" key="13">
    <source>
        <dbReference type="Proteomes" id="UP000515158"/>
    </source>
</evidence>
<name>A0A6P8Z3S2_THRPL</name>
<comment type="subcellular location">
    <subcellularLocation>
        <location evidence="1 11">Nucleus</location>
        <location evidence="1 11">Nucleoplasm</location>
    </subcellularLocation>
</comment>
<evidence type="ECO:0000256" key="5">
    <source>
        <dbReference type="ARBA" id="ARBA00022927"/>
    </source>
</evidence>
<evidence type="ECO:0000256" key="9">
    <source>
        <dbReference type="ARBA" id="ARBA00023163"/>
    </source>
</evidence>
<evidence type="ECO:0000313" key="14">
    <source>
        <dbReference type="RefSeq" id="XP_034244715.1"/>
    </source>
</evidence>